<name>A0A8X6Q963_NEPPI</name>
<gene>
    <name evidence="2" type="primary">AVEN_109247_1</name>
    <name evidence="2" type="ORF">NPIL_164571</name>
</gene>
<keyword evidence="1" id="KW-0472">Membrane</keyword>
<keyword evidence="3" id="KW-1185">Reference proteome</keyword>
<feature type="transmembrane region" description="Helical" evidence="1">
    <location>
        <begin position="97"/>
        <end position="118"/>
    </location>
</feature>
<keyword evidence="1" id="KW-0812">Transmembrane</keyword>
<evidence type="ECO:0000256" key="1">
    <source>
        <dbReference type="SAM" id="Phobius"/>
    </source>
</evidence>
<evidence type="ECO:0000313" key="3">
    <source>
        <dbReference type="Proteomes" id="UP000887013"/>
    </source>
</evidence>
<keyword evidence="1" id="KW-1133">Transmembrane helix</keyword>
<dbReference type="OrthoDB" id="5800391at2759"/>
<organism evidence="2 3">
    <name type="scientific">Nephila pilipes</name>
    <name type="common">Giant wood spider</name>
    <name type="synonym">Nephila maculata</name>
    <dbReference type="NCBI Taxonomy" id="299642"/>
    <lineage>
        <taxon>Eukaryota</taxon>
        <taxon>Metazoa</taxon>
        <taxon>Ecdysozoa</taxon>
        <taxon>Arthropoda</taxon>
        <taxon>Chelicerata</taxon>
        <taxon>Arachnida</taxon>
        <taxon>Araneae</taxon>
        <taxon>Araneomorphae</taxon>
        <taxon>Entelegynae</taxon>
        <taxon>Araneoidea</taxon>
        <taxon>Nephilidae</taxon>
        <taxon>Nephila</taxon>
    </lineage>
</organism>
<protein>
    <submittedName>
        <fullName evidence="2">Uncharacterized protein</fullName>
    </submittedName>
</protein>
<sequence>MCGIFIYSYALVFYPTDGYPTYVFTLGGMTHFLISLVAIIMSGADCNCVAKQAGDIINSLPGWFPQHYEMLKMHIRQKFKKTFVLTLWKVYVIKESLLVSALGTLITYGFLVGTIGIVQGLDAESH</sequence>
<proteinExistence type="predicted"/>
<dbReference type="Proteomes" id="UP000887013">
    <property type="component" value="Unassembled WGS sequence"/>
</dbReference>
<dbReference type="AlphaFoldDB" id="A0A8X6Q963"/>
<dbReference type="EMBL" id="BMAW01028154">
    <property type="protein sequence ID" value="GFU06043.1"/>
    <property type="molecule type" value="Genomic_DNA"/>
</dbReference>
<reference evidence="2" key="1">
    <citation type="submission" date="2020-08" db="EMBL/GenBank/DDBJ databases">
        <title>Multicomponent nature underlies the extraordinary mechanical properties of spider dragline silk.</title>
        <authorList>
            <person name="Kono N."/>
            <person name="Nakamura H."/>
            <person name="Mori M."/>
            <person name="Yoshida Y."/>
            <person name="Ohtoshi R."/>
            <person name="Malay A.D."/>
            <person name="Moran D.A.P."/>
            <person name="Tomita M."/>
            <person name="Numata K."/>
            <person name="Arakawa K."/>
        </authorList>
    </citation>
    <scope>NUCLEOTIDE SEQUENCE</scope>
</reference>
<evidence type="ECO:0000313" key="2">
    <source>
        <dbReference type="EMBL" id="GFU06043.1"/>
    </source>
</evidence>
<accession>A0A8X6Q963</accession>
<feature type="transmembrane region" description="Helical" evidence="1">
    <location>
        <begin position="19"/>
        <end position="41"/>
    </location>
</feature>
<comment type="caution">
    <text evidence="2">The sequence shown here is derived from an EMBL/GenBank/DDBJ whole genome shotgun (WGS) entry which is preliminary data.</text>
</comment>